<evidence type="ECO:0000313" key="2">
    <source>
        <dbReference type="EMBL" id="EKG21050.1"/>
    </source>
</evidence>
<dbReference type="HOGENOM" id="CLU_1578819_0_0_1"/>
<proteinExistence type="predicted"/>
<evidence type="ECO:0000256" key="1">
    <source>
        <dbReference type="SAM" id="MobiDB-lite"/>
    </source>
</evidence>
<comment type="caution">
    <text evidence="2">The sequence shown here is derived from an EMBL/GenBank/DDBJ whole genome shotgun (WGS) entry which is preliminary data.</text>
</comment>
<gene>
    <name evidence="2" type="ORF">MPH_01627</name>
</gene>
<dbReference type="VEuPathDB" id="FungiDB:MPH_01627"/>
<organism evidence="2 3">
    <name type="scientific">Macrophomina phaseolina (strain MS6)</name>
    <name type="common">Charcoal rot fungus</name>
    <dbReference type="NCBI Taxonomy" id="1126212"/>
    <lineage>
        <taxon>Eukaryota</taxon>
        <taxon>Fungi</taxon>
        <taxon>Dikarya</taxon>
        <taxon>Ascomycota</taxon>
        <taxon>Pezizomycotina</taxon>
        <taxon>Dothideomycetes</taxon>
        <taxon>Dothideomycetes incertae sedis</taxon>
        <taxon>Botryosphaeriales</taxon>
        <taxon>Botryosphaeriaceae</taxon>
        <taxon>Macrophomina</taxon>
    </lineage>
</organism>
<accession>K2SX13</accession>
<protein>
    <submittedName>
        <fullName evidence="2">Uncharacterized protein</fullName>
    </submittedName>
</protein>
<dbReference type="Proteomes" id="UP000007129">
    <property type="component" value="Unassembled WGS sequence"/>
</dbReference>
<feature type="compositionally biased region" description="Polar residues" evidence="1">
    <location>
        <begin position="1"/>
        <end position="10"/>
    </location>
</feature>
<feature type="region of interest" description="Disordered" evidence="1">
    <location>
        <begin position="1"/>
        <end position="20"/>
    </location>
</feature>
<sequence>MVHYGQNLQPGLSRATDPFNGVRPSLRLSSPQSLDSQLGTLDNGAPLYPVKLLLESFELIILTLDERDLFGKNGSSHIHFKNDIVNHHSGACDLTGFPVGMCPVNSVGLVGVCQGRHSRGCRYRLTHAVVFTRQSGMEVNDRDLCIGEGLQEWLSQDEHVTCAGHGPIK</sequence>
<dbReference type="AlphaFoldDB" id="K2SX13"/>
<dbReference type="EMBL" id="AHHD01000067">
    <property type="protein sequence ID" value="EKG21050.1"/>
    <property type="molecule type" value="Genomic_DNA"/>
</dbReference>
<reference evidence="2 3" key="1">
    <citation type="journal article" date="2012" name="BMC Genomics">
        <title>Tools to kill: Genome of one of the most destructive plant pathogenic fungi Macrophomina phaseolina.</title>
        <authorList>
            <person name="Islam M.S."/>
            <person name="Haque M.S."/>
            <person name="Islam M.M."/>
            <person name="Emdad E.M."/>
            <person name="Halim A."/>
            <person name="Hossen Q.M.M."/>
            <person name="Hossain M.Z."/>
            <person name="Ahmed B."/>
            <person name="Rahim S."/>
            <person name="Rahman M.S."/>
            <person name="Alam M.M."/>
            <person name="Hou S."/>
            <person name="Wan X."/>
            <person name="Saito J.A."/>
            <person name="Alam M."/>
        </authorList>
    </citation>
    <scope>NUCLEOTIDE SEQUENCE [LARGE SCALE GENOMIC DNA]</scope>
    <source>
        <strain evidence="2 3">MS6</strain>
    </source>
</reference>
<name>K2SX13_MACPH</name>
<dbReference type="InParanoid" id="K2SX13"/>
<evidence type="ECO:0000313" key="3">
    <source>
        <dbReference type="Proteomes" id="UP000007129"/>
    </source>
</evidence>